<feature type="chain" id="PRO_5012477189" description="DUF541 domain-containing protein" evidence="1">
    <location>
        <begin position="20"/>
        <end position="339"/>
    </location>
</feature>
<organism evidence="2 3">
    <name type="scientific">Flavobacterium fontis</name>
    <dbReference type="NCBI Taxonomy" id="1124188"/>
    <lineage>
        <taxon>Bacteria</taxon>
        <taxon>Pseudomonadati</taxon>
        <taxon>Bacteroidota</taxon>
        <taxon>Flavobacteriia</taxon>
        <taxon>Flavobacteriales</taxon>
        <taxon>Flavobacteriaceae</taxon>
        <taxon>Flavobacterium</taxon>
    </lineage>
</organism>
<proteinExistence type="predicted"/>
<dbReference type="Gene3D" id="3.30.70.2970">
    <property type="entry name" value="Protein of unknown function (DUF541), domain 2"/>
    <property type="match status" value="1"/>
</dbReference>
<dbReference type="OrthoDB" id="1228710at2"/>
<accession>A0A1M4ZW65</accession>
<reference evidence="2 3" key="1">
    <citation type="submission" date="2016-11" db="EMBL/GenBank/DDBJ databases">
        <authorList>
            <person name="Jaros S."/>
            <person name="Januszkiewicz K."/>
            <person name="Wedrychowicz H."/>
        </authorList>
    </citation>
    <scope>NUCLEOTIDE SEQUENCE [LARGE SCALE GENOMIC DNA]</scope>
    <source>
        <strain evidence="2 3">DSM 25660</strain>
    </source>
</reference>
<evidence type="ECO:0008006" key="4">
    <source>
        <dbReference type="Google" id="ProtNLM"/>
    </source>
</evidence>
<protein>
    <recommendedName>
        <fullName evidence="4">DUF541 domain-containing protein</fullName>
    </recommendedName>
</protein>
<dbReference type="RefSeq" id="WP_073362534.1">
    <property type="nucleotide sequence ID" value="NZ_FQVQ01000005.1"/>
</dbReference>
<dbReference type="Proteomes" id="UP000184147">
    <property type="component" value="Unassembled WGS sequence"/>
</dbReference>
<evidence type="ECO:0000313" key="3">
    <source>
        <dbReference type="Proteomes" id="UP000184147"/>
    </source>
</evidence>
<keyword evidence="1" id="KW-0732">Signal</keyword>
<evidence type="ECO:0000313" key="2">
    <source>
        <dbReference type="EMBL" id="SHF22258.1"/>
    </source>
</evidence>
<dbReference type="InterPro" id="IPR007497">
    <property type="entry name" value="SIMPL/DUF541"/>
</dbReference>
<gene>
    <name evidence="2" type="ORF">SAMN05444377_10549</name>
</gene>
<feature type="signal peptide" evidence="1">
    <location>
        <begin position="1"/>
        <end position="19"/>
    </location>
</feature>
<dbReference type="Pfam" id="PF04402">
    <property type="entry name" value="SIMPL"/>
    <property type="match status" value="1"/>
</dbReference>
<evidence type="ECO:0000256" key="1">
    <source>
        <dbReference type="SAM" id="SignalP"/>
    </source>
</evidence>
<sequence length="339" mass="38641">MNTKVILAATLCTTLWATAQHSGNANYTEASGNANYELQKGNANYGNNPYSVNRVNTLQTTSSTENEMVIVIKGIYNEKATTQVATFSVLQLGKSAEEATNLMDERINNVIKELDAYSKDIVVMTDMISFVPTYEYAVEKKIFNPKTYNEKPSGFELKKNLIIRFRTSRDMDKIISICGKNEIYDLAKVDYVTVNFDQIRAQMQRKALEQFKEMTANYSLLMNMDLSKKEKILQEGFNVSYPMESYRKYTAYAQASANFDPKSSVNDIKKNSTEYYNPALMKDHSFVINGDIAEPSIQAFYDLTIRIKLKEDQLPKNTIIRNNRYYIVTPAGDIKLLNL</sequence>
<name>A0A1M4ZW65_9FLAO</name>
<keyword evidence="3" id="KW-1185">Reference proteome</keyword>
<dbReference type="AlphaFoldDB" id="A0A1M4ZW65"/>
<dbReference type="STRING" id="1124188.SAMN05444377_10549"/>
<dbReference type="EMBL" id="FQVQ01000005">
    <property type="protein sequence ID" value="SHF22258.1"/>
    <property type="molecule type" value="Genomic_DNA"/>
</dbReference>
<dbReference type="Gene3D" id="3.30.110.170">
    <property type="entry name" value="Protein of unknown function (DUF541), domain 1"/>
    <property type="match status" value="1"/>
</dbReference>